<proteinExistence type="predicted"/>
<dbReference type="InterPro" id="IPR050789">
    <property type="entry name" value="Diverse_Enzym_Activities"/>
</dbReference>
<organism evidence="4 5">
    <name type="scientific">Mucilaginibacter agri</name>
    <dbReference type="NCBI Taxonomy" id="2695265"/>
    <lineage>
        <taxon>Bacteria</taxon>
        <taxon>Pseudomonadati</taxon>
        <taxon>Bacteroidota</taxon>
        <taxon>Sphingobacteriia</taxon>
        <taxon>Sphingobacteriales</taxon>
        <taxon>Sphingobacteriaceae</taxon>
        <taxon>Mucilaginibacter</taxon>
    </lineage>
</organism>
<dbReference type="PANTHER" id="PTHR43283">
    <property type="entry name" value="BETA-LACTAMASE-RELATED"/>
    <property type="match status" value="1"/>
</dbReference>
<feature type="signal peptide" evidence="2">
    <location>
        <begin position="1"/>
        <end position="24"/>
    </location>
</feature>
<evidence type="ECO:0000313" key="4">
    <source>
        <dbReference type="EMBL" id="NCD68778.1"/>
    </source>
</evidence>
<dbReference type="Pfam" id="PF00144">
    <property type="entry name" value="Beta-lactamase"/>
    <property type="match status" value="1"/>
</dbReference>
<protein>
    <submittedName>
        <fullName evidence="4">Serine hydrolase</fullName>
    </submittedName>
</protein>
<keyword evidence="1 4" id="KW-0378">Hydrolase</keyword>
<keyword evidence="2" id="KW-0732">Signal</keyword>
<feature type="chain" id="PRO_5036710229" evidence="2">
    <location>
        <begin position="25"/>
        <end position="606"/>
    </location>
</feature>
<dbReference type="AlphaFoldDB" id="A0A965ZD11"/>
<dbReference type="EMBL" id="WWEO01000039">
    <property type="protein sequence ID" value="NCD68778.1"/>
    <property type="molecule type" value="Genomic_DNA"/>
</dbReference>
<gene>
    <name evidence="4" type="ORF">GSY63_05365</name>
</gene>
<dbReference type="Proteomes" id="UP000638732">
    <property type="component" value="Unassembled WGS sequence"/>
</dbReference>
<dbReference type="InterPro" id="IPR001466">
    <property type="entry name" value="Beta-lactam-related"/>
</dbReference>
<name>A0A965ZD11_9SPHI</name>
<accession>A0A965ZD11</accession>
<evidence type="ECO:0000256" key="1">
    <source>
        <dbReference type="ARBA" id="ARBA00022801"/>
    </source>
</evidence>
<dbReference type="PANTHER" id="PTHR43283:SF11">
    <property type="entry name" value="BETA-LACTAMASE-RELATED DOMAIN-CONTAINING PROTEIN"/>
    <property type="match status" value="1"/>
</dbReference>
<dbReference type="InterPro" id="IPR012338">
    <property type="entry name" value="Beta-lactam/transpept-like"/>
</dbReference>
<sequence length="606" mass="67412">MKKNRQTLAVLLLLAFAGLQSACAQPQPQNLTNQQFLAETKDAAKTTVLLNNDQQMVPLKNLEQIKVASIHLNYSYSAAFDSILAKYTRIQLVDGNKYSGKMASLSEDLKLYNTLVFQLTEADLNNTALMTFITTSQKLKNVVIAFYGPGRALTVLNDITAPIIWCEKVSAVTAQYVPQLIFGGVAATQKLPNSFSSKYTSGTGFKTEKTRLGYSVPEDAGINSLNLQGIDLIAQEAIRNHATPGCVVLVAKDGKVIFNKAYGNHTYDTSVLPDKVTDIFDLASVTKVSATTPAVMQLVEEGKLNLDSTMGSYLIAARHTNKNDIRLRELMLHEAGLVPYIPFYETLKPTDHSTDSSAVYPTKVADGYYLRKDYYKDVMLPRMLNTALRTRGKYVYSDLSMYFTKEIVETVTSQPLNEYAQQHFYDPLGMQTAGFLPRNRFTRDQIIPTEEDSYFRHTLLLGYVHDQGAAMVGGVSGHAGYFCSANDEAILFQMLLNKGTYGGVQYIKPETVEQFTSRQSTVSRRGLGFDGWGPIADSHYPSYNANPGTYGHTGYTGTCVWVDPKENLIYIFLSNRVYPKVTDRLSSLNIRPRIMDTIYDAIKKGL</sequence>
<evidence type="ECO:0000259" key="3">
    <source>
        <dbReference type="Pfam" id="PF00144"/>
    </source>
</evidence>
<dbReference type="GO" id="GO:0016787">
    <property type="term" value="F:hydrolase activity"/>
    <property type="evidence" value="ECO:0007669"/>
    <property type="project" value="UniProtKB-KW"/>
</dbReference>
<comment type="caution">
    <text evidence="4">The sequence shown here is derived from an EMBL/GenBank/DDBJ whole genome shotgun (WGS) entry which is preliminary data.</text>
</comment>
<evidence type="ECO:0000256" key="2">
    <source>
        <dbReference type="SAM" id="SignalP"/>
    </source>
</evidence>
<feature type="domain" description="Beta-lactamase-related" evidence="3">
    <location>
        <begin position="234"/>
        <end position="583"/>
    </location>
</feature>
<dbReference type="RefSeq" id="WP_166584796.1">
    <property type="nucleotide sequence ID" value="NZ_WWEO01000039.1"/>
</dbReference>
<reference evidence="4" key="1">
    <citation type="submission" date="2020-01" db="EMBL/GenBank/DDBJ databases">
        <authorList>
            <person name="Seo Y.L."/>
        </authorList>
    </citation>
    <scope>NUCLEOTIDE SEQUENCE</scope>
    <source>
        <strain evidence="4">R11</strain>
    </source>
</reference>
<evidence type="ECO:0000313" key="5">
    <source>
        <dbReference type="Proteomes" id="UP000638732"/>
    </source>
</evidence>
<dbReference type="Gene3D" id="3.40.710.10">
    <property type="entry name" value="DD-peptidase/beta-lactamase superfamily"/>
    <property type="match status" value="1"/>
</dbReference>
<dbReference type="SUPFAM" id="SSF56601">
    <property type="entry name" value="beta-lactamase/transpeptidase-like"/>
    <property type="match status" value="1"/>
</dbReference>
<keyword evidence="5" id="KW-1185">Reference proteome</keyword>
<reference evidence="4" key="2">
    <citation type="submission" date="2020-10" db="EMBL/GenBank/DDBJ databases">
        <title>Mucilaginibacter sp. nov., isolated from soil.</title>
        <authorList>
            <person name="Jeon C.O."/>
        </authorList>
    </citation>
    <scope>NUCLEOTIDE SEQUENCE</scope>
    <source>
        <strain evidence="4">R11</strain>
    </source>
</reference>